<dbReference type="AlphaFoldDB" id="A0A5B7HEG1"/>
<proteinExistence type="predicted"/>
<comment type="caution">
    <text evidence="1">The sequence shown here is derived from an EMBL/GenBank/DDBJ whole genome shotgun (WGS) entry which is preliminary data.</text>
</comment>
<dbReference type="EMBL" id="VSRR010026609">
    <property type="protein sequence ID" value="MPC67697.1"/>
    <property type="molecule type" value="Genomic_DNA"/>
</dbReference>
<evidence type="ECO:0000313" key="1">
    <source>
        <dbReference type="EMBL" id="MPC67697.1"/>
    </source>
</evidence>
<gene>
    <name evidence="1" type="ORF">E2C01_061877</name>
</gene>
<evidence type="ECO:0000313" key="2">
    <source>
        <dbReference type="Proteomes" id="UP000324222"/>
    </source>
</evidence>
<protein>
    <submittedName>
        <fullName evidence="1">Uncharacterized protein</fullName>
    </submittedName>
</protein>
<name>A0A5B7HEG1_PORTR</name>
<organism evidence="1 2">
    <name type="scientific">Portunus trituberculatus</name>
    <name type="common">Swimming crab</name>
    <name type="synonym">Neptunus trituberculatus</name>
    <dbReference type="NCBI Taxonomy" id="210409"/>
    <lineage>
        <taxon>Eukaryota</taxon>
        <taxon>Metazoa</taxon>
        <taxon>Ecdysozoa</taxon>
        <taxon>Arthropoda</taxon>
        <taxon>Crustacea</taxon>
        <taxon>Multicrustacea</taxon>
        <taxon>Malacostraca</taxon>
        <taxon>Eumalacostraca</taxon>
        <taxon>Eucarida</taxon>
        <taxon>Decapoda</taxon>
        <taxon>Pleocyemata</taxon>
        <taxon>Brachyura</taxon>
        <taxon>Eubrachyura</taxon>
        <taxon>Portunoidea</taxon>
        <taxon>Portunidae</taxon>
        <taxon>Portuninae</taxon>
        <taxon>Portunus</taxon>
    </lineage>
</organism>
<reference evidence="1 2" key="1">
    <citation type="submission" date="2019-05" db="EMBL/GenBank/DDBJ databases">
        <title>Another draft genome of Portunus trituberculatus and its Hox gene families provides insights of decapod evolution.</title>
        <authorList>
            <person name="Jeong J.-H."/>
            <person name="Song I."/>
            <person name="Kim S."/>
            <person name="Choi T."/>
            <person name="Kim D."/>
            <person name="Ryu S."/>
            <person name="Kim W."/>
        </authorList>
    </citation>
    <scope>NUCLEOTIDE SEQUENCE [LARGE SCALE GENOMIC DNA]</scope>
    <source>
        <tissue evidence="1">Muscle</tissue>
    </source>
</reference>
<dbReference type="Proteomes" id="UP000324222">
    <property type="component" value="Unassembled WGS sequence"/>
</dbReference>
<sequence length="72" mass="8032">MRSRFASKRFRVRLLPLMETERIVFVLSLYCTSLTHCSVPSSHSPLQSSRCPSTALPLVGLYTCNGLDASDK</sequence>
<accession>A0A5B7HEG1</accession>
<keyword evidence="2" id="KW-1185">Reference proteome</keyword>